<dbReference type="GO" id="GO:0003824">
    <property type="term" value="F:catalytic activity"/>
    <property type="evidence" value="ECO:0007669"/>
    <property type="project" value="InterPro"/>
</dbReference>
<protein>
    <submittedName>
        <fullName evidence="3">MOSC domain-containing protein YiiM</fullName>
    </submittedName>
</protein>
<dbReference type="PANTHER" id="PTHR30212">
    <property type="entry name" value="PROTEIN YIIM"/>
    <property type="match status" value="1"/>
</dbReference>
<dbReference type="EMBL" id="FTOE01000004">
    <property type="protein sequence ID" value="SIS73766.1"/>
    <property type="molecule type" value="Genomic_DNA"/>
</dbReference>
<dbReference type="RefSeq" id="WP_054341615.1">
    <property type="nucleotide sequence ID" value="NZ_FTOE01000004.1"/>
</dbReference>
<feature type="region of interest" description="Disordered" evidence="1">
    <location>
        <begin position="196"/>
        <end position="220"/>
    </location>
</feature>
<reference evidence="4" key="1">
    <citation type="submission" date="2017-01" db="EMBL/GenBank/DDBJ databases">
        <authorList>
            <person name="Varghese N."/>
            <person name="Submissions S."/>
        </authorList>
    </citation>
    <scope>NUCLEOTIDE SEQUENCE [LARGE SCALE GENOMIC DNA]</scope>
    <source>
        <strain evidence="4">DSM 22306</strain>
    </source>
</reference>
<accession>A0A1N7LIY5</accession>
<evidence type="ECO:0000313" key="4">
    <source>
        <dbReference type="Proteomes" id="UP000185999"/>
    </source>
</evidence>
<feature type="domain" description="MOSC" evidence="2">
    <location>
        <begin position="35"/>
        <end position="172"/>
    </location>
</feature>
<dbReference type="Gene3D" id="2.40.33.20">
    <property type="entry name" value="PK beta-barrel domain-like"/>
    <property type="match status" value="1"/>
</dbReference>
<evidence type="ECO:0000313" key="3">
    <source>
        <dbReference type="EMBL" id="SIS73766.1"/>
    </source>
</evidence>
<dbReference type="InterPro" id="IPR005302">
    <property type="entry name" value="MoCF_Sase_C"/>
</dbReference>
<proteinExistence type="predicted"/>
<dbReference type="GO" id="GO:0030170">
    <property type="term" value="F:pyridoxal phosphate binding"/>
    <property type="evidence" value="ECO:0007669"/>
    <property type="project" value="InterPro"/>
</dbReference>
<sequence length="220" mass="24519">MESEIKQLSASIEGLYIGELSTIGPGNTATGIFKIPSEKTHQIDEMGLSGDIQVDKRVHGGPEKAIYHYPAEHYALLQQALPHLSEHFQPGSIGENISTQGLLDTDVHIGDTFRLGSAIVQVSQPRRPCWKVNHKYGNAHIASVLMSEAISGWYYRVLENGQLRRGDSIELLDRLNNSIPVANIWQIFMQRVEQQAEHSSTSGHTTHAKIPGLSNEWRFE</sequence>
<organism evidence="3 4">
    <name type="scientific">Neptunomonas antarctica</name>
    <dbReference type="NCBI Taxonomy" id="619304"/>
    <lineage>
        <taxon>Bacteria</taxon>
        <taxon>Pseudomonadati</taxon>
        <taxon>Pseudomonadota</taxon>
        <taxon>Gammaproteobacteria</taxon>
        <taxon>Oceanospirillales</taxon>
        <taxon>Oceanospirillaceae</taxon>
        <taxon>Neptunomonas</taxon>
    </lineage>
</organism>
<evidence type="ECO:0000256" key="1">
    <source>
        <dbReference type="SAM" id="MobiDB-lite"/>
    </source>
</evidence>
<dbReference type="GO" id="GO:0030151">
    <property type="term" value="F:molybdenum ion binding"/>
    <property type="evidence" value="ECO:0007669"/>
    <property type="project" value="InterPro"/>
</dbReference>
<dbReference type="PROSITE" id="PS51340">
    <property type="entry name" value="MOSC"/>
    <property type="match status" value="1"/>
</dbReference>
<name>A0A1N7LIY5_9GAMM</name>
<dbReference type="InterPro" id="IPR011037">
    <property type="entry name" value="Pyrv_Knase-like_insert_dom_sf"/>
</dbReference>
<dbReference type="PANTHER" id="PTHR30212:SF2">
    <property type="entry name" value="PROTEIN YIIM"/>
    <property type="match status" value="1"/>
</dbReference>
<dbReference type="SUPFAM" id="SSF50800">
    <property type="entry name" value="PK beta-barrel domain-like"/>
    <property type="match status" value="1"/>
</dbReference>
<dbReference type="AlphaFoldDB" id="A0A1N7LIY5"/>
<dbReference type="Proteomes" id="UP000185999">
    <property type="component" value="Unassembled WGS sequence"/>
</dbReference>
<dbReference type="STRING" id="619304.SAMN05421760_10467"/>
<dbReference type="Pfam" id="PF03473">
    <property type="entry name" value="MOSC"/>
    <property type="match status" value="1"/>
</dbReference>
<dbReference type="InterPro" id="IPR052353">
    <property type="entry name" value="Benzoxazolinone_Detox_Enz"/>
</dbReference>
<gene>
    <name evidence="3" type="ORF">SAMN05421760_10467</name>
</gene>
<evidence type="ECO:0000259" key="2">
    <source>
        <dbReference type="PROSITE" id="PS51340"/>
    </source>
</evidence>
<keyword evidence="4" id="KW-1185">Reference proteome</keyword>